<evidence type="ECO:0000259" key="2">
    <source>
        <dbReference type="Pfam" id="PF13280"/>
    </source>
</evidence>
<dbReference type="Gene3D" id="1.10.10.10">
    <property type="entry name" value="Winged helix-like DNA-binding domain superfamily/Winged helix DNA-binding domain"/>
    <property type="match status" value="1"/>
</dbReference>
<dbReference type="EMBL" id="QBKS01000001">
    <property type="protein sequence ID" value="PTX56499.1"/>
    <property type="molecule type" value="Genomic_DNA"/>
</dbReference>
<dbReference type="Pfam" id="PF13280">
    <property type="entry name" value="WYL"/>
    <property type="match status" value="1"/>
</dbReference>
<dbReference type="PROSITE" id="PS52050">
    <property type="entry name" value="WYL"/>
    <property type="match status" value="1"/>
</dbReference>
<reference evidence="3 4" key="1">
    <citation type="submission" date="2018-04" db="EMBL/GenBank/DDBJ databases">
        <title>Genomic Encyclopedia of Archaeal and Bacterial Type Strains, Phase II (KMG-II): from individual species to whole genera.</title>
        <authorList>
            <person name="Goeker M."/>
        </authorList>
    </citation>
    <scope>NUCLEOTIDE SEQUENCE [LARGE SCALE GENOMIC DNA]</scope>
    <source>
        <strain evidence="3 4">DSM 100977</strain>
    </source>
</reference>
<feature type="domain" description="Helix-turn-helix type 11" evidence="1">
    <location>
        <begin position="6"/>
        <end position="58"/>
    </location>
</feature>
<organism evidence="3 4">
    <name type="scientific">Litoreibacter ponti</name>
    <dbReference type="NCBI Taxonomy" id="1510457"/>
    <lineage>
        <taxon>Bacteria</taxon>
        <taxon>Pseudomonadati</taxon>
        <taxon>Pseudomonadota</taxon>
        <taxon>Alphaproteobacteria</taxon>
        <taxon>Rhodobacterales</taxon>
        <taxon>Roseobacteraceae</taxon>
        <taxon>Litoreibacter</taxon>
    </lineage>
</organism>
<gene>
    <name evidence="3" type="ORF">C8N43_1158</name>
</gene>
<comment type="caution">
    <text evidence="3">The sequence shown here is derived from an EMBL/GenBank/DDBJ whole genome shotgun (WGS) entry which is preliminary data.</text>
</comment>
<evidence type="ECO:0000313" key="3">
    <source>
        <dbReference type="EMBL" id="PTX56499.1"/>
    </source>
</evidence>
<proteinExistence type="predicted"/>
<name>A0A2T6BKB0_9RHOB</name>
<dbReference type="InterPro" id="IPR051534">
    <property type="entry name" value="CBASS_pafABC_assoc_protein"/>
</dbReference>
<evidence type="ECO:0000259" key="1">
    <source>
        <dbReference type="Pfam" id="PF08279"/>
    </source>
</evidence>
<dbReference type="InterPro" id="IPR036390">
    <property type="entry name" value="WH_DNA-bd_sf"/>
</dbReference>
<dbReference type="InterPro" id="IPR026881">
    <property type="entry name" value="WYL_dom"/>
</dbReference>
<evidence type="ECO:0000313" key="4">
    <source>
        <dbReference type="Proteomes" id="UP000243978"/>
    </source>
</evidence>
<dbReference type="SUPFAM" id="SSF46785">
    <property type="entry name" value="Winged helix' DNA-binding domain"/>
    <property type="match status" value="1"/>
</dbReference>
<dbReference type="RefSeq" id="WP_107844693.1">
    <property type="nucleotide sequence ID" value="NZ_QBKS01000001.1"/>
</dbReference>
<dbReference type="OrthoDB" id="9807255at2"/>
<dbReference type="PANTHER" id="PTHR34580:SF3">
    <property type="entry name" value="PROTEIN PAFB"/>
    <property type="match status" value="1"/>
</dbReference>
<dbReference type="AlphaFoldDB" id="A0A2T6BKB0"/>
<dbReference type="Proteomes" id="UP000243978">
    <property type="component" value="Unassembled WGS sequence"/>
</dbReference>
<protein>
    <submittedName>
        <fullName evidence="3">HTH domain-containing protein</fullName>
    </submittedName>
</protein>
<dbReference type="Pfam" id="PF08279">
    <property type="entry name" value="HTH_11"/>
    <property type="match status" value="1"/>
</dbReference>
<dbReference type="InterPro" id="IPR036388">
    <property type="entry name" value="WH-like_DNA-bd_sf"/>
</dbReference>
<keyword evidence="4" id="KW-1185">Reference proteome</keyword>
<sequence length="236" mass="26570">MRRTDRLFDLILLLRDGRLHRAEDLARRLEVSVRTIYRDMETLQLSGVPVEGERGMGYMMTAPITLPPLNLTLTELEALHLGMAIVGEAADEELQSAAASLSAKIDAVLPEDRATPPTGWGFAVYPFKDAAGGFRFMPQLRTAIRTRQKLKITYATAEGAPEDRVIRPLQMEYWGRVWTVSAWCELRADFRVFRTDRIRALKPLAELFVDEQGKSLADLMAREKAQHGPMPTQAGM</sequence>
<feature type="domain" description="WYL" evidence="2">
    <location>
        <begin position="137"/>
        <end position="202"/>
    </location>
</feature>
<dbReference type="InterPro" id="IPR013196">
    <property type="entry name" value="HTH_11"/>
</dbReference>
<dbReference type="PANTHER" id="PTHR34580">
    <property type="match status" value="1"/>
</dbReference>
<accession>A0A2T6BKB0</accession>